<comment type="caution">
    <text evidence="2">The sequence shown here is derived from an EMBL/GenBank/DDBJ whole genome shotgun (WGS) entry which is preliminary data.</text>
</comment>
<evidence type="ECO:0008006" key="3">
    <source>
        <dbReference type="Google" id="ProtNLM"/>
    </source>
</evidence>
<dbReference type="GO" id="GO:0140359">
    <property type="term" value="F:ABC-type transporter activity"/>
    <property type="evidence" value="ECO:0007669"/>
    <property type="project" value="InterPro"/>
</dbReference>
<evidence type="ECO:0000256" key="1">
    <source>
        <dbReference type="SAM" id="Phobius"/>
    </source>
</evidence>
<feature type="transmembrane region" description="Helical" evidence="1">
    <location>
        <begin position="155"/>
        <end position="179"/>
    </location>
</feature>
<gene>
    <name evidence="2" type="ORF">LCGC14_1620980</name>
</gene>
<dbReference type="Pfam" id="PF12679">
    <property type="entry name" value="ABC2_membrane_2"/>
    <property type="match status" value="1"/>
</dbReference>
<name>A0A0F9I5I3_9ZZZZ</name>
<protein>
    <recommendedName>
        <fullName evidence="3">ABC-2 type transporter domain-containing protein</fullName>
    </recommendedName>
</protein>
<feature type="transmembrane region" description="Helical" evidence="1">
    <location>
        <begin position="20"/>
        <end position="39"/>
    </location>
</feature>
<organism evidence="2">
    <name type="scientific">marine sediment metagenome</name>
    <dbReference type="NCBI Taxonomy" id="412755"/>
    <lineage>
        <taxon>unclassified sequences</taxon>
        <taxon>metagenomes</taxon>
        <taxon>ecological metagenomes</taxon>
    </lineage>
</organism>
<keyword evidence="1" id="KW-0812">Transmembrane</keyword>
<accession>A0A0F9I5I3</accession>
<feature type="transmembrane region" description="Helical" evidence="1">
    <location>
        <begin position="238"/>
        <end position="261"/>
    </location>
</feature>
<feature type="transmembrane region" description="Helical" evidence="1">
    <location>
        <begin position="123"/>
        <end position="143"/>
    </location>
</feature>
<evidence type="ECO:0000313" key="2">
    <source>
        <dbReference type="EMBL" id="KKM22866.1"/>
    </source>
</evidence>
<dbReference type="EMBL" id="LAZR01013244">
    <property type="protein sequence ID" value="KKM22866.1"/>
    <property type="molecule type" value="Genomic_DNA"/>
</dbReference>
<sequence length="264" mass="29081">MSNIYTIFKNETISNRGSFFGWLIGIGITFIFVIFMYPGEEGMASLLNLLEDEIFQAFLGDIGGSDPGYALWIALMFPFISMILFIYSINSGVKIVTQESDKGTSEIIFTVPISRRSFYFAKWLAMSFYIVLIVLIVIIGLKIPFSGSSLETDKLLLLMLYTIIFNLSGVSLGILLGIITGSGEKGSQIALLSVLGLYTLQSIGRIQEQIDVLNKINVFELYNPLPILLQSKGDTISLLILVGIAVIGFIIGIIKSINFILGPF</sequence>
<keyword evidence="1" id="KW-1133">Transmembrane helix</keyword>
<dbReference type="GO" id="GO:0005886">
    <property type="term" value="C:plasma membrane"/>
    <property type="evidence" value="ECO:0007669"/>
    <property type="project" value="UniProtKB-SubCell"/>
</dbReference>
<dbReference type="AlphaFoldDB" id="A0A0F9I5I3"/>
<proteinExistence type="predicted"/>
<reference evidence="2" key="1">
    <citation type="journal article" date="2015" name="Nature">
        <title>Complex archaea that bridge the gap between prokaryotes and eukaryotes.</title>
        <authorList>
            <person name="Spang A."/>
            <person name="Saw J.H."/>
            <person name="Jorgensen S.L."/>
            <person name="Zaremba-Niedzwiedzka K."/>
            <person name="Martijn J."/>
            <person name="Lind A.E."/>
            <person name="van Eijk R."/>
            <person name="Schleper C."/>
            <person name="Guy L."/>
            <person name="Ettema T.J."/>
        </authorList>
    </citation>
    <scope>NUCLEOTIDE SEQUENCE</scope>
</reference>
<feature type="transmembrane region" description="Helical" evidence="1">
    <location>
        <begin position="69"/>
        <end position="89"/>
    </location>
</feature>
<dbReference type="PANTHER" id="PTHR43471">
    <property type="entry name" value="ABC TRANSPORTER PERMEASE"/>
    <property type="match status" value="1"/>
</dbReference>
<keyword evidence="1" id="KW-0472">Membrane</keyword>